<dbReference type="AlphaFoldDB" id="A0A2W7Q0H3"/>
<protein>
    <submittedName>
        <fullName evidence="1">Uncharacterized protein</fullName>
    </submittedName>
</protein>
<gene>
    <name evidence="1" type="ORF">LY56_02357</name>
</gene>
<dbReference type="STRING" id="121821.GCA_001870675_03321"/>
<name>A0A2W7Q0H3_9RHOB</name>
<dbReference type="Proteomes" id="UP000249364">
    <property type="component" value="Unassembled WGS sequence"/>
</dbReference>
<evidence type="ECO:0000313" key="2">
    <source>
        <dbReference type="Proteomes" id="UP000249364"/>
    </source>
</evidence>
<organism evidence="1 2">
    <name type="scientific">Roseinatronobacter thiooxidans</name>
    <dbReference type="NCBI Taxonomy" id="121821"/>
    <lineage>
        <taxon>Bacteria</taxon>
        <taxon>Pseudomonadati</taxon>
        <taxon>Pseudomonadota</taxon>
        <taxon>Alphaproteobacteria</taxon>
        <taxon>Rhodobacterales</taxon>
        <taxon>Paracoccaceae</taxon>
        <taxon>Roseinatronobacter</taxon>
    </lineage>
</organism>
<accession>A0A2W7Q0H3</accession>
<evidence type="ECO:0000313" key="1">
    <source>
        <dbReference type="EMBL" id="PZX42064.1"/>
    </source>
</evidence>
<reference evidence="1 2" key="1">
    <citation type="submission" date="2018-06" db="EMBL/GenBank/DDBJ databases">
        <title>Genomic Encyclopedia of Archaeal and Bacterial Type Strains, Phase II (KMG-II): from individual species to whole genera.</title>
        <authorList>
            <person name="Goeker M."/>
        </authorList>
    </citation>
    <scope>NUCLEOTIDE SEQUENCE [LARGE SCALE GENOMIC DNA]</scope>
    <source>
        <strain evidence="1 2">DSM 13087</strain>
    </source>
</reference>
<dbReference type="EMBL" id="QKZQ01000010">
    <property type="protein sequence ID" value="PZX42064.1"/>
    <property type="molecule type" value="Genomic_DNA"/>
</dbReference>
<comment type="caution">
    <text evidence="1">The sequence shown here is derived from an EMBL/GenBank/DDBJ whole genome shotgun (WGS) entry which is preliminary data.</text>
</comment>
<sequence>MIQPPLRHRIGQKNDTETFSFKTSAKVKIVLQLPRLMARCQG</sequence>
<keyword evidence="2" id="KW-1185">Reference proteome</keyword>
<proteinExistence type="predicted"/>